<evidence type="ECO:0000313" key="1">
    <source>
        <dbReference type="EMBL" id="AVX25720.1"/>
    </source>
</evidence>
<evidence type="ECO:0000313" key="2">
    <source>
        <dbReference type="Proteomes" id="UP000240475"/>
    </source>
</evidence>
<reference evidence="1 2" key="1">
    <citation type="submission" date="2018-04" db="EMBL/GenBank/DDBJ databases">
        <authorList>
            <person name="Cha J.-S."/>
        </authorList>
    </citation>
    <scope>NUCLEOTIDE SEQUENCE [LARGE SCALE GENOMIC DNA]</scope>
    <source>
        <strain evidence="1 2">LMG5095</strain>
    </source>
</reference>
<dbReference type="Proteomes" id="UP000240475">
    <property type="component" value="Chromosome"/>
</dbReference>
<dbReference type="AlphaFoldDB" id="A0AAD0IDV2"/>
<protein>
    <submittedName>
        <fullName evidence="1">Uncharacterized protein</fullName>
    </submittedName>
</protein>
<organism evidence="1 2">
    <name type="scientific">Pseudomonas syringae pv. atrofaciens</name>
    <dbReference type="NCBI Taxonomy" id="192087"/>
    <lineage>
        <taxon>Bacteria</taxon>
        <taxon>Pseudomonadati</taxon>
        <taxon>Pseudomonadota</taxon>
        <taxon>Gammaproteobacteria</taxon>
        <taxon>Pseudomonadales</taxon>
        <taxon>Pseudomonadaceae</taxon>
        <taxon>Pseudomonas</taxon>
        <taxon>Pseudomonas syringae</taxon>
    </lineage>
</organism>
<dbReference type="EMBL" id="CP028490">
    <property type="protein sequence ID" value="AVX25720.1"/>
    <property type="molecule type" value="Genomic_DNA"/>
</dbReference>
<accession>A0AAD0IDV2</accession>
<proteinExistence type="predicted"/>
<sequence length="63" mass="7135">MHTLLAPICYLPPQNCAKSHSGNRTALLSGQCLRADQNRKAPEIKPCRPIRRLKYNSSEKLVF</sequence>
<gene>
    <name evidence="1" type="ORF">DA456_21265</name>
</gene>
<name>A0AAD0IDV2_PSESX</name>